<accession>A0A6J5QZL8</accession>
<dbReference type="EMBL" id="LR796758">
    <property type="protein sequence ID" value="CAB4164095.1"/>
    <property type="molecule type" value="Genomic_DNA"/>
</dbReference>
<evidence type="ECO:0000313" key="1">
    <source>
        <dbReference type="EMBL" id="CAB4164095.1"/>
    </source>
</evidence>
<dbReference type="EMBL" id="LR796776">
    <property type="protein sequence ID" value="CAB4165665.1"/>
    <property type="molecule type" value="Genomic_DNA"/>
</dbReference>
<organism evidence="3">
    <name type="scientific">uncultured Caudovirales phage</name>
    <dbReference type="NCBI Taxonomy" id="2100421"/>
    <lineage>
        <taxon>Viruses</taxon>
        <taxon>Duplodnaviria</taxon>
        <taxon>Heunggongvirae</taxon>
        <taxon>Uroviricota</taxon>
        <taxon>Caudoviricetes</taxon>
        <taxon>Peduoviridae</taxon>
        <taxon>Maltschvirus</taxon>
        <taxon>Maltschvirus maltsch</taxon>
    </lineage>
</organism>
<gene>
    <name evidence="3" type="ORF">UFOVP1146_31</name>
    <name evidence="4" type="ORF">UFOVP1638_114</name>
    <name evidence="1" type="ORF">UFOVP812_364</name>
    <name evidence="2" type="ORF">UFOVP818_201</name>
</gene>
<protein>
    <submittedName>
        <fullName evidence="3">Uncharacterized protein</fullName>
    </submittedName>
</protein>
<evidence type="ECO:0000313" key="4">
    <source>
        <dbReference type="EMBL" id="CAB4220990.1"/>
    </source>
</evidence>
<reference evidence="3" key="1">
    <citation type="submission" date="2020-05" db="EMBL/GenBank/DDBJ databases">
        <authorList>
            <person name="Chiriac C."/>
            <person name="Salcher M."/>
            <person name="Ghai R."/>
            <person name="Kavagutti S V."/>
        </authorList>
    </citation>
    <scope>NUCLEOTIDE SEQUENCE</scope>
</reference>
<proteinExistence type="predicted"/>
<sequence>MKLIFVALMLLATTASAAGPNLMICRGEYALCAASSTKPTGKTITVAGTEFKEGVAVCPVLSGKSIADGNLMNNSCKSPKGKVWSLFSAETSYPQAPTWAVTTAVIRTFTSTAAPGGGMSNMWSFPCVKRKEKVNGAKLADCFGPMNESPWNATAVPAGTTIGTASPVGANDPVGGPFNKTFP</sequence>
<evidence type="ECO:0000313" key="2">
    <source>
        <dbReference type="EMBL" id="CAB4165665.1"/>
    </source>
</evidence>
<dbReference type="EMBL" id="LR797099">
    <property type="protein sequence ID" value="CAB4186678.1"/>
    <property type="molecule type" value="Genomic_DNA"/>
</dbReference>
<name>A0A6J5QZL8_9CAUD</name>
<dbReference type="EMBL" id="LR797502">
    <property type="protein sequence ID" value="CAB4220990.1"/>
    <property type="molecule type" value="Genomic_DNA"/>
</dbReference>
<evidence type="ECO:0000313" key="3">
    <source>
        <dbReference type="EMBL" id="CAB4186678.1"/>
    </source>
</evidence>